<gene>
    <name evidence="5" type="ORF">FHS44_004022</name>
</gene>
<evidence type="ECO:0000256" key="1">
    <source>
        <dbReference type="ARBA" id="ARBA00004255"/>
    </source>
</evidence>
<organism evidence="5 6">
    <name type="scientific">Streptosporangium saharense</name>
    <dbReference type="NCBI Taxonomy" id="1706840"/>
    <lineage>
        <taxon>Bacteria</taxon>
        <taxon>Bacillati</taxon>
        <taxon>Actinomycetota</taxon>
        <taxon>Actinomycetes</taxon>
        <taxon>Streptosporangiales</taxon>
        <taxon>Streptosporangiaceae</taxon>
        <taxon>Streptosporangium</taxon>
    </lineage>
</organism>
<dbReference type="PANTHER" id="PTHR12704:SF2">
    <property type="entry name" value="GOLGI PHOSPHOPROTEIN 3 HOMOLOG SAURON"/>
    <property type="match status" value="1"/>
</dbReference>
<evidence type="ECO:0000256" key="3">
    <source>
        <dbReference type="ARBA" id="ARBA00023121"/>
    </source>
</evidence>
<dbReference type="Pfam" id="PF05719">
    <property type="entry name" value="GPP34"/>
    <property type="match status" value="1"/>
</dbReference>
<evidence type="ECO:0000313" key="6">
    <source>
        <dbReference type="Proteomes" id="UP000552644"/>
    </source>
</evidence>
<comment type="subcellular location">
    <subcellularLocation>
        <location evidence="1">Golgi apparatus membrane</location>
        <topology evidence="1">Peripheral membrane protein</topology>
        <orientation evidence="1">Cytoplasmic side</orientation>
    </subcellularLocation>
</comment>
<dbReference type="Proteomes" id="UP000552644">
    <property type="component" value="Unassembled WGS sequence"/>
</dbReference>
<keyword evidence="4" id="KW-0472">Membrane</keyword>
<dbReference type="InterPro" id="IPR038261">
    <property type="entry name" value="GPP34-like_sf"/>
</dbReference>
<accession>A0A7W7QNL8</accession>
<dbReference type="PANTHER" id="PTHR12704">
    <property type="entry name" value="TRANS-GOLGI PROTEIN GMX33"/>
    <property type="match status" value="1"/>
</dbReference>
<protein>
    <recommendedName>
        <fullName evidence="7">GPP34 family phosphoprotein</fullName>
    </recommendedName>
</protein>
<dbReference type="Gene3D" id="1.10.3630.10">
    <property type="entry name" value="yeast vps74-n-term truncation variant domain like"/>
    <property type="match status" value="1"/>
</dbReference>
<evidence type="ECO:0000313" key="5">
    <source>
        <dbReference type="EMBL" id="MBB4916914.1"/>
    </source>
</evidence>
<proteinExistence type="predicted"/>
<comment type="caution">
    <text evidence="5">The sequence shown here is derived from an EMBL/GenBank/DDBJ whole genome shotgun (WGS) entry which is preliminary data.</text>
</comment>
<dbReference type="GO" id="GO:0043001">
    <property type="term" value="P:Golgi to plasma membrane protein transport"/>
    <property type="evidence" value="ECO:0007669"/>
    <property type="project" value="TreeGrafter"/>
</dbReference>
<keyword evidence="6" id="KW-1185">Reference proteome</keyword>
<dbReference type="AlphaFoldDB" id="A0A7W7QNL8"/>
<dbReference type="EMBL" id="JACHJP010000004">
    <property type="protein sequence ID" value="MBB4916914.1"/>
    <property type="molecule type" value="Genomic_DNA"/>
</dbReference>
<keyword evidence="3" id="KW-0446">Lipid-binding</keyword>
<dbReference type="GO" id="GO:0005829">
    <property type="term" value="C:cytosol"/>
    <property type="evidence" value="ECO:0007669"/>
    <property type="project" value="TreeGrafter"/>
</dbReference>
<evidence type="ECO:0000256" key="2">
    <source>
        <dbReference type="ARBA" id="ARBA00023034"/>
    </source>
</evidence>
<dbReference type="GO" id="GO:0070273">
    <property type="term" value="F:phosphatidylinositol-4-phosphate binding"/>
    <property type="evidence" value="ECO:0007669"/>
    <property type="project" value="InterPro"/>
</dbReference>
<dbReference type="GO" id="GO:0048194">
    <property type="term" value="P:Golgi vesicle budding"/>
    <property type="evidence" value="ECO:0007669"/>
    <property type="project" value="TreeGrafter"/>
</dbReference>
<dbReference type="GO" id="GO:0006890">
    <property type="term" value="P:retrograde vesicle-mediated transport, Golgi to endoplasmic reticulum"/>
    <property type="evidence" value="ECO:0007669"/>
    <property type="project" value="TreeGrafter"/>
</dbReference>
<dbReference type="GO" id="GO:0012505">
    <property type="term" value="C:endomembrane system"/>
    <property type="evidence" value="ECO:0007669"/>
    <property type="project" value="UniProtKB-ARBA"/>
</dbReference>
<dbReference type="InterPro" id="IPR008628">
    <property type="entry name" value="GPP34-like"/>
</dbReference>
<keyword evidence="2" id="KW-0333">Golgi apparatus</keyword>
<dbReference type="RefSeq" id="WP_184716753.1">
    <property type="nucleotide sequence ID" value="NZ_JACHJP010000004.1"/>
</dbReference>
<dbReference type="GO" id="GO:0007030">
    <property type="term" value="P:Golgi organization"/>
    <property type="evidence" value="ECO:0007669"/>
    <property type="project" value="TreeGrafter"/>
</dbReference>
<sequence>MTTIAEEILLLAYDEAEGRQLIGSTELDAALGGSLLAELAVSGRIDLTNKKVAVLDPTPLGERELDATLALIAAETRQRKPDWWVRKLYSSGLRRRLLSGLAERGVLDERRRKILGIFPSTRYPERDPQIEQEIRERIGGVLTGAEPDERSAVLIAVLHAAKIDRKAFPGADKARIKEITEGSWAADAVAKSIAAVNAAVVGAVVAASVAATAGTG</sequence>
<name>A0A7W7QNL8_9ACTN</name>
<evidence type="ECO:0000256" key="4">
    <source>
        <dbReference type="ARBA" id="ARBA00023136"/>
    </source>
</evidence>
<evidence type="ECO:0008006" key="7">
    <source>
        <dbReference type="Google" id="ProtNLM"/>
    </source>
</evidence>
<reference evidence="5 6" key="1">
    <citation type="submission" date="2020-08" db="EMBL/GenBank/DDBJ databases">
        <title>Genomic Encyclopedia of Type Strains, Phase III (KMG-III): the genomes of soil and plant-associated and newly described type strains.</title>
        <authorList>
            <person name="Whitman W."/>
        </authorList>
    </citation>
    <scope>NUCLEOTIDE SEQUENCE [LARGE SCALE GENOMIC DNA]</scope>
    <source>
        <strain evidence="5 6">CECT 8840</strain>
    </source>
</reference>